<keyword evidence="11" id="KW-1185">Reference proteome</keyword>
<evidence type="ECO:0000256" key="5">
    <source>
        <dbReference type="ARBA" id="ARBA00022989"/>
    </source>
</evidence>
<name>S3CR70_OPHP1</name>
<keyword evidence="5 9" id="KW-1133">Transmembrane helix</keyword>
<feature type="transmembrane region" description="Helical" evidence="9">
    <location>
        <begin position="358"/>
        <end position="379"/>
    </location>
</feature>
<dbReference type="VEuPathDB" id="FungiDB:F503_06879"/>
<dbReference type="Proteomes" id="UP000016923">
    <property type="component" value="Unassembled WGS sequence"/>
</dbReference>
<evidence type="ECO:0000256" key="1">
    <source>
        <dbReference type="ARBA" id="ARBA00004651"/>
    </source>
</evidence>
<evidence type="ECO:0000313" key="10">
    <source>
        <dbReference type="EMBL" id="EPE09103.1"/>
    </source>
</evidence>
<evidence type="ECO:0000256" key="3">
    <source>
        <dbReference type="ARBA" id="ARBA00022475"/>
    </source>
</evidence>
<dbReference type="AlphaFoldDB" id="S3CR70"/>
<evidence type="ECO:0000256" key="7">
    <source>
        <dbReference type="ARBA" id="ARBA00023136"/>
    </source>
</evidence>
<keyword evidence="3" id="KW-1003">Cell membrane</keyword>
<keyword evidence="2" id="KW-0813">Transport</keyword>
<keyword evidence="6" id="KW-0406">Ion transport</keyword>
<comment type="subcellular location">
    <subcellularLocation>
        <location evidence="1">Cell membrane</location>
        <topology evidence="1">Multi-pass membrane protein</topology>
    </subcellularLocation>
</comment>
<dbReference type="OrthoDB" id="1368at2759"/>
<dbReference type="OMA" id="FEPYTAY"/>
<evidence type="ECO:0000256" key="9">
    <source>
        <dbReference type="SAM" id="Phobius"/>
    </source>
</evidence>
<protein>
    <submittedName>
        <fullName evidence="10">Uncharacterized protein</fullName>
    </submittedName>
</protein>
<dbReference type="eggNOG" id="ENOG502RZS9">
    <property type="taxonomic scope" value="Eukaryota"/>
</dbReference>
<dbReference type="PANTHER" id="PTHR33281">
    <property type="entry name" value="UPF0187 PROTEIN YNEE"/>
    <property type="match status" value="1"/>
</dbReference>
<feature type="region of interest" description="Disordered" evidence="8">
    <location>
        <begin position="478"/>
        <end position="523"/>
    </location>
</feature>
<evidence type="ECO:0000256" key="2">
    <source>
        <dbReference type="ARBA" id="ARBA00022448"/>
    </source>
</evidence>
<accession>S3CR70</accession>
<keyword evidence="4 9" id="KW-0812">Transmembrane</keyword>
<proteinExistence type="predicted"/>
<feature type="transmembrane region" description="Helical" evidence="9">
    <location>
        <begin position="333"/>
        <end position="352"/>
    </location>
</feature>
<evidence type="ECO:0000313" key="11">
    <source>
        <dbReference type="Proteomes" id="UP000016923"/>
    </source>
</evidence>
<feature type="compositionally biased region" description="Basic residues" evidence="8">
    <location>
        <begin position="478"/>
        <end position="487"/>
    </location>
</feature>
<evidence type="ECO:0000256" key="8">
    <source>
        <dbReference type="SAM" id="MobiDB-lite"/>
    </source>
</evidence>
<organism evidence="10 11">
    <name type="scientific">Ophiostoma piceae (strain UAMH 11346)</name>
    <name type="common">Sap stain fungus</name>
    <dbReference type="NCBI Taxonomy" id="1262450"/>
    <lineage>
        <taxon>Eukaryota</taxon>
        <taxon>Fungi</taxon>
        <taxon>Dikarya</taxon>
        <taxon>Ascomycota</taxon>
        <taxon>Pezizomycotina</taxon>
        <taxon>Sordariomycetes</taxon>
        <taxon>Sordariomycetidae</taxon>
        <taxon>Ophiostomatales</taxon>
        <taxon>Ophiostomataceae</taxon>
        <taxon>Ophiostoma</taxon>
    </lineage>
</organism>
<reference evidence="10 11" key="1">
    <citation type="journal article" date="2013" name="BMC Genomics">
        <title>The genome and transcriptome of the pine saprophyte Ophiostoma piceae, and a comparison with the bark beetle-associated pine pathogen Grosmannia clavigera.</title>
        <authorList>
            <person name="Haridas S."/>
            <person name="Wang Y."/>
            <person name="Lim L."/>
            <person name="Massoumi Alamouti S."/>
            <person name="Jackman S."/>
            <person name="Docking R."/>
            <person name="Robertson G."/>
            <person name="Birol I."/>
            <person name="Bohlmann J."/>
            <person name="Breuil C."/>
        </authorList>
    </citation>
    <scope>NUCLEOTIDE SEQUENCE [LARGE SCALE GENOMIC DNA]</scope>
    <source>
        <strain evidence="10 11">UAMH 11346</strain>
    </source>
</reference>
<dbReference type="HOGENOM" id="CLU_029790_1_0_1"/>
<feature type="compositionally biased region" description="Low complexity" evidence="8">
    <location>
        <begin position="1"/>
        <end position="19"/>
    </location>
</feature>
<dbReference type="GO" id="GO:0005254">
    <property type="term" value="F:chloride channel activity"/>
    <property type="evidence" value="ECO:0007669"/>
    <property type="project" value="InterPro"/>
</dbReference>
<sequence length="523" mass="57948">MSEEGGFAAPSAAAAGHGADNQDSRRPGLTPILVLPRGSNDILSPTSPIQHTPNPFGSRQHTSLDIDDYFVGPRDISKHSKWPLFMQMHGSILPKMILPLFFLGGWSSCIVCVSKFTDANLGISSTLLTVTGFVVSLTLSFRSSTAYERYAEGRRYWAQLINTSNCLGRVFWVHAKERDDERDRDVLAKLTALKLIVAFAVALKHKLRFEPYTDYPDLDGLVGHLDTCARAATLDDPSHVNGTQNHSFLKRTGEFLGVSFAASNPRKQIKRAKRSLGNLPLEILTYLATFTDDLVLNGQLPVPMQQTLAYNNVATLNDILTGCERVLTTPVPIAYAIAINQITWLYVFLLPFQLFSALGWITIPASMAAGYIILGLLFIGREVENPFGQDVNDLPLDTYCAQIAAEVDLMAARPKPVQGAWIESLDNKVLWPLSTSGWNVWMHRGEARVREALRTKCDKSYTVDEEEEEVTVKKNSRRRRWRRKNGNAKRVEADSANGSITATEHSGKEKGTRSKVATAIDSV</sequence>
<dbReference type="Pfam" id="PF25539">
    <property type="entry name" value="Bestrophin_2"/>
    <property type="match status" value="1"/>
</dbReference>
<feature type="region of interest" description="Disordered" evidence="8">
    <location>
        <begin position="1"/>
        <end position="30"/>
    </location>
</feature>
<dbReference type="InterPro" id="IPR044669">
    <property type="entry name" value="YneE/VCCN1/2-like"/>
</dbReference>
<dbReference type="GO" id="GO:0005886">
    <property type="term" value="C:plasma membrane"/>
    <property type="evidence" value="ECO:0007669"/>
    <property type="project" value="UniProtKB-SubCell"/>
</dbReference>
<gene>
    <name evidence="10" type="ORF">F503_06879</name>
</gene>
<evidence type="ECO:0000256" key="6">
    <source>
        <dbReference type="ARBA" id="ARBA00023065"/>
    </source>
</evidence>
<dbReference type="PANTHER" id="PTHR33281:SF19">
    <property type="entry name" value="VOLTAGE-DEPENDENT ANION CHANNEL-FORMING PROTEIN YNEE"/>
    <property type="match status" value="1"/>
</dbReference>
<dbReference type="STRING" id="1262450.S3CR70"/>
<evidence type="ECO:0000256" key="4">
    <source>
        <dbReference type="ARBA" id="ARBA00022692"/>
    </source>
</evidence>
<dbReference type="EMBL" id="KE148147">
    <property type="protein sequence ID" value="EPE09103.1"/>
    <property type="molecule type" value="Genomic_DNA"/>
</dbReference>
<keyword evidence="7 9" id="KW-0472">Membrane</keyword>